<evidence type="ECO:0000256" key="2">
    <source>
        <dbReference type="ARBA" id="ARBA00005988"/>
    </source>
</evidence>
<dbReference type="EMBL" id="CBXV010000005">
    <property type="protein sequence ID" value="CDM65578.1"/>
    <property type="molecule type" value="Genomic_DNA"/>
</dbReference>
<dbReference type="Pfam" id="PF00246">
    <property type="entry name" value="Peptidase_M14"/>
    <property type="match status" value="1"/>
</dbReference>
<dbReference type="InterPro" id="IPR000834">
    <property type="entry name" value="Peptidase_M14"/>
</dbReference>
<organism evidence="8 9">
    <name type="scientific">Pyrinomonas methylaliphatogenes</name>
    <dbReference type="NCBI Taxonomy" id="454194"/>
    <lineage>
        <taxon>Bacteria</taxon>
        <taxon>Pseudomonadati</taxon>
        <taxon>Acidobacteriota</taxon>
        <taxon>Blastocatellia</taxon>
        <taxon>Blastocatellales</taxon>
        <taxon>Pyrinomonadaceae</taxon>
        <taxon>Pyrinomonas</taxon>
    </lineage>
</organism>
<reference evidence="8 9" key="2">
    <citation type="submission" date="2015-01" db="EMBL/GenBank/DDBJ databases">
        <title>Complete genome sequence of Pyrinomonas methylaliphatogenes type strain K22T.</title>
        <authorList>
            <person name="Lee K.C.Y."/>
            <person name="Power J.F."/>
            <person name="Dunfield P.F."/>
            <person name="Morgan X.C."/>
            <person name="Huttenhower C."/>
            <person name="Stott M.B."/>
        </authorList>
    </citation>
    <scope>NUCLEOTIDE SEQUENCE [LARGE SCALE GENOMIC DNA]</scope>
    <source>
        <strain evidence="8 9">K22</strain>
    </source>
</reference>
<reference evidence="8 9" key="1">
    <citation type="submission" date="2013-12" db="EMBL/GenBank/DDBJ databases">
        <authorList>
            <person name="Stott M."/>
        </authorList>
    </citation>
    <scope>NUCLEOTIDE SEQUENCE [LARGE SCALE GENOMIC DNA]</scope>
    <source>
        <strain evidence="8 9">K22</strain>
    </source>
</reference>
<dbReference type="PANTHER" id="PTHR11705">
    <property type="entry name" value="PROTEASE FAMILY M14 CARBOXYPEPTIDASE A,B"/>
    <property type="match status" value="1"/>
</dbReference>
<evidence type="ECO:0000256" key="4">
    <source>
        <dbReference type="ARBA" id="ARBA00022801"/>
    </source>
</evidence>
<accession>A0A0B6WWE7</accession>
<dbReference type="Gene3D" id="3.40.50.880">
    <property type="match status" value="1"/>
</dbReference>
<dbReference type="Proteomes" id="UP000031518">
    <property type="component" value="Unassembled WGS sequence"/>
</dbReference>
<evidence type="ECO:0000259" key="7">
    <source>
        <dbReference type="Pfam" id="PF00246"/>
    </source>
</evidence>
<evidence type="ECO:0000313" key="8">
    <source>
        <dbReference type="EMBL" id="CDM65578.1"/>
    </source>
</evidence>
<dbReference type="STRING" id="454194.PYK22_01583"/>
<dbReference type="AlphaFoldDB" id="A0A0B6WWE7"/>
<dbReference type="InterPro" id="IPR029062">
    <property type="entry name" value="Class_I_gatase-like"/>
</dbReference>
<dbReference type="SUPFAM" id="SSF52317">
    <property type="entry name" value="Class I glutamine amidotransferase-like"/>
    <property type="match status" value="1"/>
</dbReference>
<evidence type="ECO:0000256" key="6">
    <source>
        <dbReference type="ARBA" id="ARBA00023049"/>
    </source>
</evidence>
<keyword evidence="5" id="KW-0862">Zinc</keyword>
<comment type="similarity">
    <text evidence="2">Belongs to the peptidase M14 family.</text>
</comment>
<keyword evidence="4" id="KW-0378">Hydrolase</keyword>
<feature type="domain" description="Peptidase M14" evidence="7">
    <location>
        <begin position="3"/>
        <end position="149"/>
    </location>
</feature>
<proteinExistence type="inferred from homology"/>
<protein>
    <submittedName>
        <fullName evidence="8">Zinc carboxypeptidase</fullName>
    </submittedName>
</protein>
<keyword evidence="8" id="KW-0121">Carboxypeptidase</keyword>
<dbReference type="PANTHER" id="PTHR11705:SF143">
    <property type="entry name" value="SLL0236 PROTEIN"/>
    <property type="match status" value="1"/>
</dbReference>
<dbReference type="GO" id="GO:0005615">
    <property type="term" value="C:extracellular space"/>
    <property type="evidence" value="ECO:0007669"/>
    <property type="project" value="TreeGrafter"/>
</dbReference>
<evidence type="ECO:0000256" key="3">
    <source>
        <dbReference type="ARBA" id="ARBA00022670"/>
    </source>
</evidence>
<evidence type="ECO:0000256" key="1">
    <source>
        <dbReference type="ARBA" id="ARBA00001947"/>
    </source>
</evidence>
<gene>
    <name evidence="8" type="ORF">PYK22_01583</name>
</gene>
<evidence type="ECO:0000313" key="9">
    <source>
        <dbReference type="Proteomes" id="UP000031518"/>
    </source>
</evidence>
<dbReference type="GO" id="GO:0008270">
    <property type="term" value="F:zinc ion binding"/>
    <property type="evidence" value="ECO:0007669"/>
    <property type="project" value="InterPro"/>
</dbReference>
<name>A0A0B6WWE7_9BACT</name>
<sequence>MVRQLGRTTLDRPLIVAFISAPENIRDLAKYQEIARRLADPRSIRDDRERERLIGEGRVVVAISCSIHSTEIVASQMSMQLAYELATATDPETREILAKVILLLIPSANPDGVDIVANWYRKTLRTPYEGVEPPELYHHYAGHDNNRDWFMLNLPETQLITRLFWQEWFPQIVYDVHQQGTNGSRMFVPPFYDPFNPHIAPLLLREVGLLGHKIAADLQAAGFQGVITNAMYDTWWHGGFRTAPYYHNSIGILSEAASARLMTPVTVTREQLAQARTRGMDSALEARTNFPDPWPGGVWRPRDILQMEIIAARAVLTMAAKYRERYLRNFYELGLRALSVPSGAPLAYLIPAGQGRDENLAKMLTTLIEQGIEVHRLDRELHVSTDQAGEREAPAGSYLILLSQPYRADVQALFEPQRYPNRRLPSGEAERPYDVAGWTLPLQMGIEYLPIMSVREPRSAWRLTLVKDETEIRRDLGLPLRRDSKSPVQSPIPHPPRIGIYRSWVATADEGWTRFVLDTFNIPYRSVLDAELRAENSLRSKYDVIILPSQRMREIIDGNSPDRYPAEYAGGMTEKGVENLRRFVEDGGVLICFDAATELAIKRFGLPVRNALEGLRSSEFYCPGSILALDVDTNHPMAKGLPPRVDAYFINSAAFDVMDQRRARIVARYAAQNVLRSGWLLGEKHIQGKAALVEVTMGRGRIVLFGFRPQHRGQTWGTFPFIFNALALAESPRNE</sequence>
<evidence type="ECO:0000256" key="5">
    <source>
        <dbReference type="ARBA" id="ARBA00022833"/>
    </source>
</evidence>
<dbReference type="SUPFAM" id="SSF53187">
    <property type="entry name" value="Zn-dependent exopeptidases"/>
    <property type="match status" value="1"/>
</dbReference>
<keyword evidence="3" id="KW-0645">Protease</keyword>
<dbReference type="Gene3D" id="3.40.630.10">
    <property type="entry name" value="Zn peptidases"/>
    <property type="match status" value="1"/>
</dbReference>
<dbReference type="GO" id="GO:0004181">
    <property type="term" value="F:metallocarboxypeptidase activity"/>
    <property type="evidence" value="ECO:0007669"/>
    <property type="project" value="InterPro"/>
</dbReference>
<keyword evidence="6" id="KW-0482">Metalloprotease</keyword>
<keyword evidence="9" id="KW-1185">Reference proteome</keyword>
<comment type="cofactor">
    <cofactor evidence="1">
        <name>Zn(2+)</name>
        <dbReference type="ChEBI" id="CHEBI:29105"/>
    </cofactor>
</comment>
<dbReference type="CDD" id="cd06240">
    <property type="entry name" value="M14-like"/>
    <property type="match status" value="1"/>
</dbReference>
<dbReference type="GO" id="GO:0006508">
    <property type="term" value="P:proteolysis"/>
    <property type="evidence" value="ECO:0007669"/>
    <property type="project" value="UniProtKB-KW"/>
</dbReference>